<dbReference type="SUPFAM" id="SSF54001">
    <property type="entry name" value="Cysteine proteinases"/>
    <property type="match status" value="1"/>
</dbReference>
<feature type="domain" description="USP" evidence="7">
    <location>
        <begin position="2"/>
        <end position="365"/>
    </location>
</feature>
<dbReference type="InterPro" id="IPR018200">
    <property type="entry name" value="USP_CS"/>
</dbReference>
<dbReference type="Proteomes" id="UP000818624">
    <property type="component" value="Chromosome 3"/>
</dbReference>
<dbReference type="PROSITE" id="PS50235">
    <property type="entry name" value="USP_3"/>
    <property type="match status" value="1"/>
</dbReference>
<dbReference type="EC" id="3.4.19.12" evidence="3"/>
<keyword evidence="9" id="KW-1185">Reference proteome</keyword>
<feature type="compositionally biased region" description="Low complexity" evidence="6">
    <location>
        <begin position="711"/>
        <end position="725"/>
    </location>
</feature>
<evidence type="ECO:0000256" key="5">
    <source>
        <dbReference type="ARBA" id="ARBA00022801"/>
    </source>
</evidence>
<dbReference type="PANTHER" id="PTHR24006">
    <property type="entry name" value="UBIQUITIN CARBOXYL-TERMINAL HYDROLASE"/>
    <property type="match status" value="1"/>
</dbReference>
<keyword evidence="4" id="KW-0645">Protease</keyword>
<comment type="similarity">
    <text evidence="2">Belongs to the peptidase C19 family.</text>
</comment>
<evidence type="ECO:0000259" key="7">
    <source>
        <dbReference type="PROSITE" id="PS50235"/>
    </source>
</evidence>
<evidence type="ECO:0000313" key="9">
    <source>
        <dbReference type="Proteomes" id="UP000818624"/>
    </source>
</evidence>
<feature type="region of interest" description="Disordered" evidence="6">
    <location>
        <begin position="147"/>
        <end position="166"/>
    </location>
</feature>
<dbReference type="GO" id="GO:0004843">
    <property type="term" value="F:cysteine-type deubiquitinase activity"/>
    <property type="evidence" value="ECO:0007669"/>
    <property type="project" value="UniProtKB-EC"/>
</dbReference>
<feature type="region of interest" description="Disordered" evidence="6">
    <location>
        <begin position="385"/>
        <end position="459"/>
    </location>
</feature>
<dbReference type="InterPro" id="IPR038765">
    <property type="entry name" value="Papain-like_cys_pep_sf"/>
</dbReference>
<protein>
    <recommendedName>
        <fullName evidence="3">ubiquitinyl hydrolase 1</fullName>
        <ecNumber evidence="3">3.4.19.12</ecNumber>
    </recommendedName>
</protein>
<evidence type="ECO:0000313" key="8">
    <source>
        <dbReference type="EMBL" id="WFD48559.1"/>
    </source>
</evidence>
<feature type="compositionally biased region" description="Low complexity" evidence="6">
    <location>
        <begin position="509"/>
        <end position="526"/>
    </location>
</feature>
<comment type="catalytic activity">
    <reaction evidence="1">
        <text>Thiol-dependent hydrolysis of ester, thioester, amide, peptide and isopeptide bonds formed by the C-terminal Gly of ubiquitin (a 76-residue protein attached to proteins as an intracellular targeting signal).</text>
        <dbReference type="EC" id="3.4.19.12"/>
    </reaction>
</comment>
<dbReference type="Gene3D" id="3.90.70.10">
    <property type="entry name" value="Cysteine proteinases"/>
    <property type="match status" value="1"/>
</dbReference>
<feature type="region of interest" description="Disordered" evidence="6">
    <location>
        <begin position="504"/>
        <end position="535"/>
    </location>
</feature>
<dbReference type="InterPro" id="IPR050164">
    <property type="entry name" value="Peptidase_C19"/>
</dbReference>
<name>A0ABY8ETX4_MALFU</name>
<feature type="compositionally biased region" description="Low complexity" evidence="6">
    <location>
        <begin position="385"/>
        <end position="394"/>
    </location>
</feature>
<feature type="compositionally biased region" description="Low complexity" evidence="6">
    <location>
        <begin position="434"/>
        <end position="450"/>
    </location>
</feature>
<dbReference type="Pfam" id="PF00443">
    <property type="entry name" value="UCH"/>
    <property type="match status" value="1"/>
</dbReference>
<feature type="compositionally biased region" description="Low complexity" evidence="6">
    <location>
        <begin position="147"/>
        <end position="160"/>
    </location>
</feature>
<evidence type="ECO:0000256" key="3">
    <source>
        <dbReference type="ARBA" id="ARBA00012759"/>
    </source>
</evidence>
<feature type="compositionally biased region" description="Polar residues" evidence="6">
    <location>
        <begin position="731"/>
        <end position="749"/>
    </location>
</feature>
<sequence>MVGGPALLTPSYANSVLQALYFCAPLREAVMEADAAHVSPVVRRSDTLHTALVRLFHTMAREASRISIEVGCAADAQSGDAPAKREASGTPAIVSRTVNTEAIKTFLETLMRNCDLFDMSMHHDAHEFLNFTLNQVGEDLEALHAPARGAGSVGSGSAPATRGDDDTQRTYVHDLFQGVLTNETKCLTCENVSYRDEAFLDLSVNVSPNTSLSSCLRQFSESEMLHGRNKFFCDACASLQEAEKRMKIRHAPNILALHLKRFIWDERVQAYVKHACRVVFPLDLRLFNMSDQADNPDRRYELFAIVIHVGAGANQGHYISIVKIGQRWALFDDETVTFIAESDIAKYYGDAPEIGSAYVLFYRAVELDERAAHAAAQITHHTPAASAAAPAAPSAAPPAAAPAAASATGPPPAPSSSARAMPMPIAVPVAGRGAPASASTHAPPTWSPTSMSSQATLASSAGMAPAVPIPPAMSPTLSTGPAPVLSASPGGGVPEVMSVPLPRARAQQPVESATPAASATPVASPPYRGAGTSYMSTTPSMMDLSPVARTAPAPATGAPPAADVPLRGTPLPVPPRSPYRNSMYAASPTHGDGGASMTRSMSQRASFLGEAAPAIRSTDGAPPSRMTPSISLAHIPTSPPSAGVSAGAPAGVPMPVSPRGAPAPVSSGPEVIAVPRNRTQAVPAPAVFPNTPSPTMPTKMGEAVPMLRAASTAGPGAAPAPAAPADAHRSMSASMPRSHTMHNLSSRSAATPEVRAAEAPAPTKRSWLNRALRIDRTDKN</sequence>
<dbReference type="InterPro" id="IPR001394">
    <property type="entry name" value="Peptidase_C19_UCH"/>
</dbReference>
<organism evidence="8 9">
    <name type="scientific">Malassezia furfur</name>
    <name type="common">Pityriasis versicolor infection agent</name>
    <name type="synonym">Pityrosporum furfur</name>
    <dbReference type="NCBI Taxonomy" id="55194"/>
    <lineage>
        <taxon>Eukaryota</taxon>
        <taxon>Fungi</taxon>
        <taxon>Dikarya</taxon>
        <taxon>Basidiomycota</taxon>
        <taxon>Ustilaginomycotina</taxon>
        <taxon>Malasseziomycetes</taxon>
        <taxon>Malasseziales</taxon>
        <taxon>Malasseziaceae</taxon>
        <taxon>Malassezia</taxon>
    </lineage>
</organism>
<accession>A0ABY8ETX4</accession>
<keyword evidence="5 8" id="KW-0378">Hydrolase</keyword>
<evidence type="ECO:0000256" key="6">
    <source>
        <dbReference type="SAM" id="MobiDB-lite"/>
    </source>
</evidence>
<evidence type="ECO:0000256" key="2">
    <source>
        <dbReference type="ARBA" id="ARBA00009085"/>
    </source>
</evidence>
<dbReference type="PROSITE" id="PS00973">
    <property type="entry name" value="USP_2"/>
    <property type="match status" value="1"/>
</dbReference>
<dbReference type="InterPro" id="IPR028889">
    <property type="entry name" value="USP"/>
</dbReference>
<feature type="compositionally biased region" description="Low complexity" evidence="6">
    <location>
        <begin position="415"/>
        <end position="426"/>
    </location>
</feature>
<dbReference type="PANTHER" id="PTHR24006:SF733">
    <property type="entry name" value="RE52890P"/>
    <property type="match status" value="1"/>
</dbReference>
<proteinExistence type="inferred from homology"/>
<reference evidence="8 9" key="1">
    <citation type="journal article" date="2020" name="Elife">
        <title>Loss of centromere function drives karyotype evolution in closely related Malassezia species.</title>
        <authorList>
            <person name="Sankaranarayanan S.R."/>
            <person name="Ianiri G."/>
            <person name="Coelho M.A."/>
            <person name="Reza M.H."/>
            <person name="Thimmappa B.C."/>
            <person name="Ganguly P."/>
            <person name="Vadnala R.N."/>
            <person name="Sun S."/>
            <person name="Siddharthan R."/>
            <person name="Tellgren-Roth C."/>
            <person name="Dawson T.L."/>
            <person name="Heitman J."/>
            <person name="Sanyal K."/>
        </authorList>
    </citation>
    <scope>NUCLEOTIDE SEQUENCE [LARGE SCALE GENOMIC DNA]</scope>
    <source>
        <strain evidence="8">CBS14141</strain>
    </source>
</reference>
<feature type="region of interest" description="Disordered" evidence="6">
    <location>
        <begin position="711"/>
        <end position="780"/>
    </location>
</feature>
<evidence type="ECO:0000256" key="4">
    <source>
        <dbReference type="ARBA" id="ARBA00022670"/>
    </source>
</evidence>
<evidence type="ECO:0000256" key="1">
    <source>
        <dbReference type="ARBA" id="ARBA00000707"/>
    </source>
</evidence>
<gene>
    <name evidence="8" type="ORF">GLX27_003229</name>
</gene>
<dbReference type="EMBL" id="CP046236">
    <property type="protein sequence ID" value="WFD48559.1"/>
    <property type="molecule type" value="Genomic_DNA"/>
</dbReference>